<keyword evidence="4" id="KW-1185">Reference proteome</keyword>
<evidence type="ECO:0000256" key="2">
    <source>
        <dbReference type="SAM" id="Phobius"/>
    </source>
</evidence>
<protein>
    <recommendedName>
        <fullName evidence="5">Sulfate transporter</fullName>
    </recommendedName>
</protein>
<evidence type="ECO:0008006" key="5">
    <source>
        <dbReference type="Google" id="ProtNLM"/>
    </source>
</evidence>
<gene>
    <name evidence="3" type="ORF">AAFC00_001712</name>
</gene>
<keyword evidence="2" id="KW-1133">Transmembrane helix</keyword>
<dbReference type="PANTHER" id="PTHR31970:SF9">
    <property type="entry name" value="MOLYBDATE TRANSPORTER 2"/>
    <property type="match status" value="1"/>
</dbReference>
<dbReference type="Proteomes" id="UP001562354">
    <property type="component" value="Unassembled WGS sequence"/>
</dbReference>
<feature type="transmembrane region" description="Helical" evidence="2">
    <location>
        <begin position="94"/>
        <end position="113"/>
    </location>
</feature>
<dbReference type="InterPro" id="IPR031563">
    <property type="entry name" value="MOT1/MOT2"/>
</dbReference>
<dbReference type="Pfam" id="PF16983">
    <property type="entry name" value="MFS_MOT1"/>
    <property type="match status" value="2"/>
</dbReference>
<dbReference type="GeneID" id="95975415"/>
<dbReference type="RefSeq" id="XP_069204448.1">
    <property type="nucleotide sequence ID" value="XM_069340933.1"/>
</dbReference>
<evidence type="ECO:0000313" key="3">
    <source>
        <dbReference type="EMBL" id="KAL1311599.1"/>
    </source>
</evidence>
<feature type="region of interest" description="Disordered" evidence="1">
    <location>
        <begin position="359"/>
        <end position="385"/>
    </location>
</feature>
<sequence>MRTQLRRINASNWQKLKEHPLSELSGALGDLGTLLPLLIALTLTGSISLPATLVFSGLANIITGVVFGIPLPVQPMKAIAAVAISQSYTKEQNVGAGLFVGGVVLLLSASGLLRCFGRLVPVPVIRGIQTGAGLSLVIAGGTSLLKPLSWIGPYWSDNWCWACGAFAFLLFATLAPRIPYALIVFVFGLILAGIRPSASPNDSSATSGWQAWHPEVTVPSWPIFRQSALEAGLPQLPLTTLNSILAVTSLSASLFPTFPAPPSLTSLGFSVGLANLIGCWFGAMPVCHGSGGLAGQYRFGARSGASVIILGAVKVLLGLVAGESIIPLLQRFPKSLLGIMVIAAGIELAKVGQSVEETQDLWEEAEQENEESDDDDRDKRHRRPGEQERRDRWAVLLVTVAGCLAFKNDAVGFIAGMVWHWGLQVPHRMQQLRLGRFGRLTRFFTTSEHHFNDREHEALLGGASNSSSQ</sequence>
<dbReference type="PANTHER" id="PTHR31970">
    <property type="match status" value="1"/>
</dbReference>
<name>A0ABR3PPX0_9PEZI</name>
<feature type="transmembrane region" description="Helical" evidence="2">
    <location>
        <begin position="299"/>
        <end position="320"/>
    </location>
</feature>
<reference evidence="3 4" key="1">
    <citation type="submission" date="2024-07" db="EMBL/GenBank/DDBJ databases">
        <title>Draft sequence of the Neodothiora populina.</title>
        <authorList>
            <person name="Drown D.D."/>
            <person name="Schuette U.S."/>
            <person name="Buechlein A.B."/>
            <person name="Rusch D.R."/>
            <person name="Winton L.W."/>
            <person name="Adams G.A."/>
        </authorList>
    </citation>
    <scope>NUCLEOTIDE SEQUENCE [LARGE SCALE GENOMIC DNA]</scope>
    <source>
        <strain evidence="3 4">CPC 39397</strain>
    </source>
</reference>
<feature type="transmembrane region" description="Helical" evidence="2">
    <location>
        <begin position="125"/>
        <end position="145"/>
    </location>
</feature>
<evidence type="ECO:0000256" key="1">
    <source>
        <dbReference type="SAM" id="MobiDB-lite"/>
    </source>
</evidence>
<keyword evidence="2" id="KW-0472">Membrane</keyword>
<evidence type="ECO:0000313" key="4">
    <source>
        <dbReference type="Proteomes" id="UP001562354"/>
    </source>
</evidence>
<organism evidence="3 4">
    <name type="scientific">Neodothiora populina</name>
    <dbReference type="NCBI Taxonomy" id="2781224"/>
    <lineage>
        <taxon>Eukaryota</taxon>
        <taxon>Fungi</taxon>
        <taxon>Dikarya</taxon>
        <taxon>Ascomycota</taxon>
        <taxon>Pezizomycotina</taxon>
        <taxon>Dothideomycetes</taxon>
        <taxon>Dothideomycetidae</taxon>
        <taxon>Dothideales</taxon>
        <taxon>Dothioraceae</taxon>
        <taxon>Neodothiora</taxon>
    </lineage>
</organism>
<dbReference type="EMBL" id="JBFMKM010000001">
    <property type="protein sequence ID" value="KAL1311599.1"/>
    <property type="molecule type" value="Genomic_DNA"/>
</dbReference>
<keyword evidence="2" id="KW-0812">Transmembrane</keyword>
<comment type="caution">
    <text evidence="3">The sequence shown here is derived from an EMBL/GenBank/DDBJ whole genome shotgun (WGS) entry which is preliminary data.</text>
</comment>
<proteinExistence type="predicted"/>
<feature type="transmembrane region" description="Helical" evidence="2">
    <location>
        <begin position="49"/>
        <end position="73"/>
    </location>
</feature>
<feature type="compositionally biased region" description="Acidic residues" evidence="1">
    <location>
        <begin position="359"/>
        <end position="376"/>
    </location>
</feature>
<accession>A0ABR3PPX0</accession>